<organism evidence="1">
    <name type="scientific">Medioppia subpectinata</name>
    <dbReference type="NCBI Taxonomy" id="1979941"/>
    <lineage>
        <taxon>Eukaryota</taxon>
        <taxon>Metazoa</taxon>
        <taxon>Ecdysozoa</taxon>
        <taxon>Arthropoda</taxon>
        <taxon>Chelicerata</taxon>
        <taxon>Arachnida</taxon>
        <taxon>Acari</taxon>
        <taxon>Acariformes</taxon>
        <taxon>Sarcoptiformes</taxon>
        <taxon>Oribatida</taxon>
        <taxon>Brachypylina</taxon>
        <taxon>Oppioidea</taxon>
        <taxon>Oppiidae</taxon>
        <taxon>Medioppia</taxon>
    </lineage>
</organism>
<name>A0A7R9L2C5_9ACAR</name>
<reference evidence="1" key="1">
    <citation type="submission" date="2020-11" db="EMBL/GenBank/DDBJ databases">
        <authorList>
            <person name="Tran Van P."/>
        </authorList>
    </citation>
    <scope>NUCLEOTIDE SEQUENCE</scope>
</reference>
<dbReference type="EMBL" id="CAJPIZ010011384">
    <property type="protein sequence ID" value="CAG2113116.1"/>
    <property type="molecule type" value="Genomic_DNA"/>
</dbReference>
<evidence type="ECO:0000313" key="1">
    <source>
        <dbReference type="EMBL" id="CAD7632686.1"/>
    </source>
</evidence>
<sequence length="280" mass="32305">MFRSRALNTSADAFDCEIETLESCEANFLTNTANIAKTTTQSEILQSCQSLDKDVDCLLDFLNKCPDIEKSSSFTILSYIYDKNRDIVDTCKQRTDEWLDPHHHSYINLIETNSGICIQAKDIKECDQQFGDFDVGRDVVHNVMECNQYNAYRKCIITIVDKSQCKPHVKKFAIQYLESRVKFAINCQTYAKIFDESKAKDKVLVESEMQSAVDVILETQCKRKANPLMRVCTQHAERMRRSEYRLFLKHYVKSRLLMDVIPMNMAHLLVNLSSPLVPTV</sequence>
<dbReference type="Proteomes" id="UP000759131">
    <property type="component" value="Unassembled WGS sequence"/>
</dbReference>
<evidence type="ECO:0000313" key="2">
    <source>
        <dbReference type="Proteomes" id="UP000759131"/>
    </source>
</evidence>
<dbReference type="EMBL" id="OC865959">
    <property type="protein sequence ID" value="CAD7632686.1"/>
    <property type="molecule type" value="Genomic_DNA"/>
</dbReference>
<gene>
    <name evidence="1" type="ORF">OSB1V03_LOCUS13088</name>
</gene>
<dbReference type="AlphaFoldDB" id="A0A7R9L2C5"/>
<proteinExistence type="predicted"/>
<accession>A0A7R9L2C5</accession>
<keyword evidence="2" id="KW-1185">Reference proteome</keyword>
<protein>
    <submittedName>
        <fullName evidence="1">Uncharacterized protein</fullName>
    </submittedName>
</protein>